<accession>A0ABX7HJ95</accession>
<protein>
    <submittedName>
        <fullName evidence="1">Uncharacterized protein</fullName>
    </submittedName>
</protein>
<proteinExistence type="predicted"/>
<dbReference type="Proteomes" id="UP000627155">
    <property type="component" value="Chromosome"/>
</dbReference>
<reference evidence="1 2" key="1">
    <citation type="submission" date="2021-02" db="EMBL/GenBank/DDBJ databases">
        <title>FDA dAtabase for Regulatory Grade micrObial Sequences (FDA-ARGOS): Supporting development and validation of Infectious Disease Dx tests.</title>
        <authorList>
            <person name="Sproer C."/>
            <person name="Gronow S."/>
            <person name="Severitt S."/>
            <person name="Schroder I."/>
            <person name="Tallon L."/>
            <person name="Sadzewicz L."/>
            <person name="Zhao X."/>
            <person name="Boylan J."/>
            <person name="Ott S."/>
            <person name="Bowen H."/>
            <person name="Vavikolanu K."/>
            <person name="Mehta A."/>
            <person name="Aluvathingal J."/>
            <person name="Nadendla S."/>
            <person name="Lowell S."/>
            <person name="Myers T."/>
            <person name="Yan Y."/>
            <person name="Sichtig H."/>
        </authorList>
    </citation>
    <scope>NUCLEOTIDE SEQUENCE [LARGE SCALE GENOMIC DNA]</scope>
    <source>
        <strain evidence="1 2">FDAARGOS_1207</strain>
    </source>
</reference>
<evidence type="ECO:0000313" key="1">
    <source>
        <dbReference type="EMBL" id="QRO86342.1"/>
    </source>
</evidence>
<dbReference type="EMBL" id="CP069486">
    <property type="protein sequence ID" value="QRO86342.1"/>
    <property type="molecule type" value="Genomic_DNA"/>
</dbReference>
<keyword evidence="2" id="KW-1185">Reference proteome</keyword>
<organism evidence="1 2">
    <name type="scientific">Mammaliicoccus vitulinus</name>
    <dbReference type="NCBI Taxonomy" id="71237"/>
    <lineage>
        <taxon>Bacteria</taxon>
        <taxon>Bacillati</taxon>
        <taxon>Bacillota</taxon>
        <taxon>Bacilli</taxon>
        <taxon>Bacillales</taxon>
        <taxon>Staphylococcaceae</taxon>
        <taxon>Mammaliicoccus</taxon>
    </lineage>
</organism>
<name>A0ABX7HJ95_9STAP</name>
<gene>
    <name evidence="1" type="ORF">I6J37_04540</name>
</gene>
<evidence type="ECO:0000313" key="2">
    <source>
        <dbReference type="Proteomes" id="UP000627155"/>
    </source>
</evidence>
<sequence>MNSILNLNDLILSGKFEFIVNLPYKNISEDYMAINESDNLIREAIHQKYKIRLDGLELNNVSPSQNIIIRNEDLDLKKFINKKPKS</sequence>